<keyword evidence="7" id="KW-1185">Reference proteome</keyword>
<evidence type="ECO:0000256" key="5">
    <source>
        <dbReference type="PIRSR" id="PIRSR604294-1"/>
    </source>
</evidence>
<dbReference type="PANTHER" id="PTHR10543">
    <property type="entry name" value="BETA-CAROTENE DIOXYGENASE"/>
    <property type="match status" value="1"/>
</dbReference>
<keyword evidence="4 5" id="KW-0408">Iron</keyword>
<comment type="cofactor">
    <cofactor evidence="5">
        <name>Fe(2+)</name>
        <dbReference type="ChEBI" id="CHEBI:29033"/>
    </cofactor>
    <text evidence="5">Binds 1 Fe(2+) ion per subunit.</text>
</comment>
<feature type="binding site" evidence="5">
    <location>
        <position position="322"/>
    </location>
    <ligand>
        <name>Fe cation</name>
        <dbReference type="ChEBI" id="CHEBI:24875"/>
        <note>catalytic</note>
    </ligand>
</feature>
<organism evidence="6 7">
    <name type="scientific">Kalanchoe fedtschenkoi</name>
    <name type="common">Lavender scallops</name>
    <name type="synonym">South American air plant</name>
    <dbReference type="NCBI Taxonomy" id="63787"/>
    <lineage>
        <taxon>Eukaryota</taxon>
        <taxon>Viridiplantae</taxon>
        <taxon>Streptophyta</taxon>
        <taxon>Embryophyta</taxon>
        <taxon>Tracheophyta</taxon>
        <taxon>Spermatophyta</taxon>
        <taxon>Magnoliopsida</taxon>
        <taxon>eudicotyledons</taxon>
        <taxon>Gunneridae</taxon>
        <taxon>Pentapetalae</taxon>
        <taxon>Saxifragales</taxon>
        <taxon>Crassulaceae</taxon>
        <taxon>Kalanchoe</taxon>
    </lineage>
</organism>
<dbReference type="Pfam" id="PF03055">
    <property type="entry name" value="RPE65"/>
    <property type="match status" value="1"/>
</dbReference>
<keyword evidence="3" id="KW-0223">Dioxygenase</keyword>
<feature type="binding site" evidence="5">
    <location>
        <position position="258"/>
    </location>
    <ligand>
        <name>Fe cation</name>
        <dbReference type="ChEBI" id="CHEBI:24875"/>
        <note>catalytic</note>
    </ligand>
</feature>
<comment type="similarity">
    <text evidence="1">Belongs to the carotenoid oxygenase family.</text>
</comment>
<keyword evidence="3" id="KW-0560">Oxidoreductase</keyword>
<dbReference type="GO" id="GO:0010436">
    <property type="term" value="F:carotenoid dioxygenase activity"/>
    <property type="evidence" value="ECO:0007669"/>
    <property type="project" value="TreeGrafter"/>
</dbReference>
<dbReference type="GO" id="GO:0016121">
    <property type="term" value="P:carotene catabolic process"/>
    <property type="evidence" value="ECO:0007669"/>
    <property type="project" value="TreeGrafter"/>
</dbReference>
<sequence length="556" mass="62173">MIKQIPTRVLDSCFDLMFDFVDQRLPPLQRNFSPVEELDKPLIITSVEGQIPDDFPEGFYVRNGSNPLFGGFKSSKSILGQSNHTWIEGEGMLHAIYFNKSSNDSSWTVSYNNKYVHSETFKLEKQKKRPSFLPAIEGHSAAILAAYLFNWLRFGKANKDISNTSVFELAGKLYAAAESHLPQEIDLFTLQTLGEYDVNGAWNRPFTSHPKKVPGTGELVIIGVDAVKPYVELGVISADGKRLLHKVDLQYKRSSICHDLGITHRYNVLLDCPLTIDVGRLVRGGPLIKYEGDQYARIGVMPRYGGASSIQWFGVEPNITFHILNCFEDGSEVVVRGCRARESIIPGPEMGIDKFEWFSEGFKPWKSIPQGQNDGSSRDGSLLSRCYEWRLNTETGDVKERYLTGAEFPLDFPMLNEEFIGSRNKYGYTQVVDADASSRSGMGKYGGLAKLYLEEPDRSSQGGNSSEGFVKVEYHMFPENIFCSGAAFVPKLGGSEEDDGWIISFVHNEATDISQVYIVDAKSFSPEPVAKISIPCRVPYGFHGSYIPLPLRSSYL</sequence>
<keyword evidence="2 5" id="KW-0479">Metal-binding</keyword>
<evidence type="ECO:0000256" key="1">
    <source>
        <dbReference type="ARBA" id="ARBA00006787"/>
    </source>
</evidence>
<feature type="binding site" evidence="5">
    <location>
        <position position="543"/>
    </location>
    <ligand>
        <name>Fe cation</name>
        <dbReference type="ChEBI" id="CHEBI:24875"/>
        <note>catalytic</note>
    </ligand>
</feature>
<dbReference type="InterPro" id="IPR004294">
    <property type="entry name" value="Carotenoid_Oase"/>
</dbReference>
<dbReference type="GO" id="GO:0046872">
    <property type="term" value="F:metal ion binding"/>
    <property type="evidence" value="ECO:0007669"/>
    <property type="project" value="UniProtKB-KW"/>
</dbReference>
<protein>
    <submittedName>
        <fullName evidence="6">Uncharacterized protein</fullName>
    </submittedName>
</protein>
<accession>A0A7N0SWV0</accession>
<dbReference type="PANTHER" id="PTHR10543:SF142">
    <property type="entry name" value="OS06G0162550 PROTEIN"/>
    <property type="match status" value="1"/>
</dbReference>
<feature type="binding site" evidence="5">
    <location>
        <position position="209"/>
    </location>
    <ligand>
        <name>Fe cation</name>
        <dbReference type="ChEBI" id="CHEBI:24875"/>
        <note>catalytic</note>
    </ligand>
</feature>
<name>A0A7N0SWV0_KALFE</name>
<evidence type="ECO:0000256" key="3">
    <source>
        <dbReference type="ARBA" id="ARBA00022964"/>
    </source>
</evidence>
<evidence type="ECO:0000313" key="6">
    <source>
        <dbReference type="EnsemblPlants" id="Kaladp0011s0640.2.v1.1"/>
    </source>
</evidence>
<proteinExistence type="inferred from homology"/>
<evidence type="ECO:0000256" key="4">
    <source>
        <dbReference type="ARBA" id="ARBA00023004"/>
    </source>
</evidence>
<evidence type="ECO:0000256" key="2">
    <source>
        <dbReference type="ARBA" id="ARBA00022723"/>
    </source>
</evidence>
<reference evidence="6" key="1">
    <citation type="submission" date="2021-01" db="UniProtKB">
        <authorList>
            <consortium name="EnsemblPlants"/>
        </authorList>
    </citation>
    <scope>IDENTIFICATION</scope>
</reference>
<dbReference type="GO" id="GO:0009570">
    <property type="term" value="C:chloroplast stroma"/>
    <property type="evidence" value="ECO:0007669"/>
    <property type="project" value="TreeGrafter"/>
</dbReference>
<dbReference type="Proteomes" id="UP000594263">
    <property type="component" value="Unplaced"/>
</dbReference>
<dbReference type="AlphaFoldDB" id="A0A7N0SWV0"/>
<dbReference type="EnsemblPlants" id="Kaladp0011s0640.2.v1.1">
    <property type="protein sequence ID" value="Kaladp0011s0640.2.v1.1"/>
    <property type="gene ID" value="Kaladp0011s0640.v1.1"/>
</dbReference>
<evidence type="ECO:0000313" key="7">
    <source>
        <dbReference type="Proteomes" id="UP000594263"/>
    </source>
</evidence>
<dbReference type="Gramene" id="Kaladp0011s0640.2.v1.1">
    <property type="protein sequence ID" value="Kaladp0011s0640.2.v1.1"/>
    <property type="gene ID" value="Kaladp0011s0640.v1.1"/>
</dbReference>